<gene>
    <name evidence="9" type="ORF">TRUGW13939_07773</name>
</gene>
<dbReference type="InterPro" id="IPR013083">
    <property type="entry name" value="Znf_RING/FYVE/PHD"/>
</dbReference>
<dbReference type="PROSITE" id="PS51698">
    <property type="entry name" value="U_BOX"/>
    <property type="match status" value="1"/>
</dbReference>
<dbReference type="RefSeq" id="XP_035346803.1">
    <property type="nucleotide sequence ID" value="XM_035490910.1"/>
</dbReference>
<dbReference type="InterPro" id="IPR035984">
    <property type="entry name" value="Acyl-CoA-binding_sf"/>
</dbReference>
<dbReference type="GO" id="GO:0045862">
    <property type="term" value="P:positive regulation of proteolysis"/>
    <property type="evidence" value="ECO:0007669"/>
    <property type="project" value="TreeGrafter"/>
</dbReference>
<dbReference type="GO" id="GO:0005737">
    <property type="term" value="C:cytoplasm"/>
    <property type="evidence" value="ECO:0007669"/>
    <property type="project" value="TreeGrafter"/>
</dbReference>
<dbReference type="SMART" id="SM00028">
    <property type="entry name" value="TPR"/>
    <property type="match status" value="2"/>
</dbReference>
<evidence type="ECO:0000259" key="7">
    <source>
        <dbReference type="PROSITE" id="PS51228"/>
    </source>
</evidence>
<reference evidence="10" key="1">
    <citation type="submission" date="2020-06" db="EMBL/GenBank/DDBJ databases">
        <title>A chromosome-scale genome assembly of Talaromyces rugulosus W13939.</title>
        <authorList>
            <person name="Wang B."/>
            <person name="Guo L."/>
            <person name="Ye K."/>
            <person name="Wang L."/>
        </authorList>
    </citation>
    <scope>NUCLEOTIDE SEQUENCE [LARGE SCALE GENOMIC DNA]</scope>
    <source>
        <strain evidence="10">W13939</strain>
    </source>
</reference>
<evidence type="ECO:0000256" key="5">
    <source>
        <dbReference type="ARBA" id="ARBA00023110"/>
    </source>
</evidence>
<dbReference type="InterPro" id="IPR014352">
    <property type="entry name" value="FERM/acyl-CoA-bd_prot_sf"/>
</dbReference>
<dbReference type="Gene3D" id="1.25.40.10">
    <property type="entry name" value="Tetratricopeptide repeat domain"/>
    <property type="match status" value="1"/>
</dbReference>
<evidence type="ECO:0008006" key="11">
    <source>
        <dbReference type="Google" id="ProtNLM"/>
    </source>
</evidence>
<keyword evidence="2" id="KW-0808">Transferase</keyword>
<dbReference type="PANTHER" id="PTHR46803:SF2">
    <property type="entry name" value="E3 UBIQUITIN-PROTEIN LIGASE CHIP"/>
    <property type="match status" value="1"/>
</dbReference>
<evidence type="ECO:0000256" key="6">
    <source>
        <dbReference type="PROSITE-ProRule" id="PRU00339"/>
    </source>
</evidence>
<dbReference type="GO" id="GO:0043161">
    <property type="term" value="P:proteasome-mediated ubiquitin-dependent protein catabolic process"/>
    <property type="evidence" value="ECO:0007669"/>
    <property type="project" value="TreeGrafter"/>
</dbReference>
<dbReference type="Pfam" id="PF04564">
    <property type="entry name" value="U-box"/>
    <property type="match status" value="1"/>
</dbReference>
<dbReference type="EMBL" id="CP055901">
    <property type="protein sequence ID" value="QKX60627.1"/>
    <property type="molecule type" value="Genomic_DNA"/>
</dbReference>
<proteinExistence type="predicted"/>
<dbReference type="GO" id="GO:0000209">
    <property type="term" value="P:protein polyubiquitination"/>
    <property type="evidence" value="ECO:0007669"/>
    <property type="project" value="TreeGrafter"/>
</dbReference>
<evidence type="ECO:0000313" key="10">
    <source>
        <dbReference type="Proteomes" id="UP000509510"/>
    </source>
</evidence>
<dbReference type="GeneID" id="55995263"/>
<evidence type="ECO:0000313" key="9">
    <source>
        <dbReference type="EMBL" id="QKX60627.1"/>
    </source>
</evidence>
<protein>
    <recommendedName>
        <fullName evidence="11">U-box domain-containing protein</fullName>
    </recommendedName>
</protein>
<organism evidence="9 10">
    <name type="scientific">Talaromyces rugulosus</name>
    <name type="common">Penicillium rugulosum</name>
    <dbReference type="NCBI Taxonomy" id="121627"/>
    <lineage>
        <taxon>Eukaryota</taxon>
        <taxon>Fungi</taxon>
        <taxon>Dikarya</taxon>
        <taxon>Ascomycota</taxon>
        <taxon>Pezizomycotina</taxon>
        <taxon>Eurotiomycetes</taxon>
        <taxon>Eurotiomycetidae</taxon>
        <taxon>Eurotiales</taxon>
        <taxon>Trichocomaceae</taxon>
        <taxon>Talaromyces</taxon>
        <taxon>Talaromyces sect. Islandici</taxon>
    </lineage>
</organism>
<dbReference type="InterPro" id="IPR011990">
    <property type="entry name" value="TPR-like_helical_dom_sf"/>
</dbReference>
<keyword evidence="6" id="KW-0802">TPR repeat</keyword>
<dbReference type="PANTHER" id="PTHR46803">
    <property type="entry name" value="E3 UBIQUITIN-PROTEIN LIGASE CHIP"/>
    <property type="match status" value="1"/>
</dbReference>
<evidence type="ECO:0000256" key="2">
    <source>
        <dbReference type="ARBA" id="ARBA00022679"/>
    </source>
</evidence>
<feature type="repeat" description="TPR" evidence="6">
    <location>
        <begin position="2"/>
        <end position="35"/>
    </location>
</feature>
<evidence type="ECO:0000256" key="4">
    <source>
        <dbReference type="ARBA" id="ARBA00022786"/>
    </source>
</evidence>
<dbReference type="GO" id="GO:0003755">
    <property type="term" value="F:peptidyl-prolyl cis-trans isomerase activity"/>
    <property type="evidence" value="ECO:0007669"/>
    <property type="project" value="UniProtKB-KW"/>
</dbReference>
<sequence length="346" mass="38965">MSFEFKEKGNQLFKEADYAGAEEMFSQAIQKNPKEPSFFTNRAVTRLRLEKWTGAEQDSRAAIQLHGGPKATASLKSSLYLSQALLELQRPQEAYEIAIGAYRASLSVKNAQSENLSKIVLRAKQHIWAAKETSRLREMNETLASVEQLIEADLTQSLDELNKQLSNGEIGEIGFNEDQKALRGEAAKKVQNVRDAFKSASGGEIQERVVPDYLIDNITFEVMHDPVMTVSGHSFDRIGITRYLEQAPVDPVTRMPMTVKDLRPNYSLKAACEDFLDKNGWALYGLFKQGSGEDFSKVVEPTGILEWEAKAKYAAWKEVKDLAPEDAQKQYTELVNELKEKYGLKE</sequence>
<dbReference type="InterPro" id="IPR000582">
    <property type="entry name" value="Acyl-CoA-binding_protein"/>
</dbReference>
<keyword evidence="3" id="KW-0677">Repeat</keyword>
<dbReference type="GO" id="GO:0000062">
    <property type="term" value="F:fatty-acyl-CoA binding"/>
    <property type="evidence" value="ECO:0007669"/>
    <property type="project" value="InterPro"/>
</dbReference>
<evidence type="ECO:0000256" key="3">
    <source>
        <dbReference type="ARBA" id="ARBA00022737"/>
    </source>
</evidence>
<dbReference type="GO" id="GO:0061630">
    <property type="term" value="F:ubiquitin protein ligase activity"/>
    <property type="evidence" value="ECO:0007669"/>
    <property type="project" value="UniProtKB-EC"/>
</dbReference>
<dbReference type="InterPro" id="IPR003613">
    <property type="entry name" value="Ubox_domain"/>
</dbReference>
<dbReference type="Gene3D" id="3.30.40.10">
    <property type="entry name" value="Zinc/RING finger domain, C3HC4 (zinc finger)"/>
    <property type="match status" value="1"/>
</dbReference>
<feature type="domain" description="U-box" evidence="8">
    <location>
        <begin position="209"/>
        <end position="282"/>
    </location>
</feature>
<keyword evidence="10" id="KW-1185">Reference proteome</keyword>
<keyword evidence="5" id="KW-0413">Isomerase</keyword>
<dbReference type="KEGG" id="trg:TRUGW13939_07773"/>
<evidence type="ECO:0000259" key="8">
    <source>
        <dbReference type="PROSITE" id="PS51698"/>
    </source>
</evidence>
<dbReference type="SUPFAM" id="SSF47027">
    <property type="entry name" value="Acyl-CoA binding protein"/>
    <property type="match status" value="1"/>
</dbReference>
<dbReference type="AlphaFoldDB" id="A0A7H8R2Z0"/>
<dbReference type="SUPFAM" id="SSF48452">
    <property type="entry name" value="TPR-like"/>
    <property type="match status" value="1"/>
</dbReference>
<dbReference type="GO" id="GO:0006515">
    <property type="term" value="P:protein quality control for misfolded or incompletely synthesized proteins"/>
    <property type="evidence" value="ECO:0007669"/>
    <property type="project" value="TreeGrafter"/>
</dbReference>
<dbReference type="Proteomes" id="UP000509510">
    <property type="component" value="Chromosome IV"/>
</dbReference>
<keyword evidence="4" id="KW-0833">Ubl conjugation pathway</keyword>
<dbReference type="GO" id="GO:0051087">
    <property type="term" value="F:protein-folding chaperone binding"/>
    <property type="evidence" value="ECO:0007669"/>
    <property type="project" value="TreeGrafter"/>
</dbReference>
<dbReference type="Gene3D" id="1.20.80.10">
    <property type="match status" value="1"/>
</dbReference>
<dbReference type="OrthoDB" id="629492at2759"/>
<dbReference type="SUPFAM" id="SSF57850">
    <property type="entry name" value="RING/U-box"/>
    <property type="match status" value="1"/>
</dbReference>
<dbReference type="PROSITE" id="PS51228">
    <property type="entry name" value="ACB_2"/>
    <property type="match status" value="1"/>
</dbReference>
<dbReference type="SMART" id="SM00504">
    <property type="entry name" value="Ubox"/>
    <property type="match status" value="1"/>
</dbReference>
<keyword evidence="5" id="KW-0697">Rotamase</keyword>
<dbReference type="GO" id="GO:0071218">
    <property type="term" value="P:cellular response to misfolded protein"/>
    <property type="evidence" value="ECO:0007669"/>
    <property type="project" value="TreeGrafter"/>
</dbReference>
<feature type="domain" description="ACB" evidence="7">
    <location>
        <begin position="269"/>
        <end position="344"/>
    </location>
</feature>
<dbReference type="PROSITE" id="PS50005">
    <property type="entry name" value="TPR"/>
    <property type="match status" value="1"/>
</dbReference>
<comment type="catalytic activity">
    <reaction evidence="1">
        <text>S-ubiquitinyl-[E2 ubiquitin-conjugating enzyme]-L-cysteine + [acceptor protein]-L-lysine = [E2 ubiquitin-conjugating enzyme]-L-cysteine + N(6)-ubiquitinyl-[acceptor protein]-L-lysine.</text>
        <dbReference type="EC" id="2.3.2.27"/>
    </reaction>
</comment>
<accession>A0A7H8R2Z0</accession>
<dbReference type="InterPro" id="IPR019734">
    <property type="entry name" value="TPR_rpt"/>
</dbReference>
<name>A0A7H8R2Z0_TALRU</name>
<evidence type="ECO:0000256" key="1">
    <source>
        <dbReference type="ARBA" id="ARBA00000900"/>
    </source>
</evidence>